<dbReference type="InterPro" id="IPR011004">
    <property type="entry name" value="Trimer_LpxA-like_sf"/>
</dbReference>
<comment type="pathway">
    <text evidence="18">Nucleotide-sugar biosynthesis; UDP-N-acetyl-alpha-D-glucosamine biosynthesis; N-acetyl-alpha-D-glucosamine 1-phosphate from alpha-D-glucosamine 6-phosphate (route II): step 2/2.</text>
</comment>
<dbReference type="PANTHER" id="PTHR43584">
    <property type="entry name" value="NUCLEOTIDYL TRANSFERASE"/>
    <property type="match status" value="1"/>
</dbReference>
<comment type="cofactor">
    <cofactor evidence="18">
        <name>Mg(2+)</name>
        <dbReference type="ChEBI" id="CHEBI:18420"/>
    </cofactor>
    <text evidence="18">Binds 1 Mg(2+) ion per subunit.</text>
</comment>
<comment type="subunit">
    <text evidence="18">Homotrimer.</text>
</comment>
<evidence type="ECO:0000256" key="6">
    <source>
        <dbReference type="ARBA" id="ARBA00022695"/>
    </source>
</evidence>
<evidence type="ECO:0000256" key="17">
    <source>
        <dbReference type="ARBA" id="ARBA00049628"/>
    </source>
</evidence>
<comment type="pathway">
    <text evidence="18">Bacterial outer membrane biogenesis; LPS lipid A biosynthesis.</text>
</comment>
<evidence type="ECO:0000256" key="12">
    <source>
        <dbReference type="ARBA" id="ARBA00023268"/>
    </source>
</evidence>
<feature type="binding site" evidence="18">
    <location>
        <position position="77"/>
    </location>
    <ligand>
        <name>UDP-N-acetyl-alpha-D-glucosamine</name>
        <dbReference type="ChEBI" id="CHEBI:57705"/>
    </ligand>
</feature>
<name>A0ABM8PGR2_9HYPH</name>
<dbReference type="SUPFAM" id="SSF53448">
    <property type="entry name" value="Nucleotide-diphospho-sugar transferases"/>
    <property type="match status" value="1"/>
</dbReference>
<evidence type="ECO:0000259" key="19">
    <source>
        <dbReference type="Pfam" id="PF12804"/>
    </source>
</evidence>
<feature type="binding site" evidence="18">
    <location>
        <position position="143"/>
    </location>
    <ligand>
        <name>UDP-N-acetyl-alpha-D-glucosamine</name>
        <dbReference type="ChEBI" id="CHEBI:57705"/>
    </ligand>
</feature>
<dbReference type="EC" id="2.7.7.23" evidence="18"/>
<keyword evidence="5 18" id="KW-0808">Transferase</keyword>
<dbReference type="HAMAP" id="MF_01631">
    <property type="entry name" value="GlmU"/>
    <property type="match status" value="1"/>
</dbReference>
<feature type="binding site" evidence="18">
    <location>
        <position position="408"/>
    </location>
    <ligand>
        <name>acetyl-CoA</name>
        <dbReference type="ChEBI" id="CHEBI:57288"/>
    </ligand>
</feature>
<dbReference type="Gene3D" id="3.90.550.10">
    <property type="entry name" value="Spore Coat Polysaccharide Biosynthesis Protein SpsA, Chain A"/>
    <property type="match status" value="1"/>
</dbReference>
<proteinExistence type="inferred from homology"/>
<dbReference type="PANTHER" id="PTHR43584:SF3">
    <property type="entry name" value="BIFUNCTIONAL PROTEIN GLMU"/>
    <property type="match status" value="1"/>
</dbReference>
<evidence type="ECO:0000256" key="14">
    <source>
        <dbReference type="ARBA" id="ARBA00023316"/>
    </source>
</evidence>
<keyword evidence="12 18" id="KW-0511">Multifunctional enzyme</keyword>
<feature type="region of interest" description="Pyrophosphorylase" evidence="18">
    <location>
        <begin position="1"/>
        <end position="231"/>
    </location>
</feature>
<evidence type="ECO:0000256" key="16">
    <source>
        <dbReference type="ARBA" id="ARBA00048493"/>
    </source>
</evidence>
<comment type="pathway">
    <text evidence="18">Nucleotide-sugar biosynthesis; UDP-N-acetyl-alpha-D-glucosamine biosynthesis; UDP-N-acetyl-alpha-D-glucosamine from N-acetyl-alpha-D-glucosamine 1-phosphate: step 1/1.</text>
</comment>
<accession>A0ABM8PGR2</accession>
<comment type="caution">
    <text evidence="20">The sequence shown here is derived from an EMBL/GenBank/DDBJ whole genome shotgun (WGS) entry which is preliminary data.</text>
</comment>
<keyword evidence="14 18" id="KW-0961">Cell wall biogenesis/degradation</keyword>
<organism evidence="20 21">
    <name type="scientific">Pseudorhizobium endolithicum</name>
    <dbReference type="NCBI Taxonomy" id="1191678"/>
    <lineage>
        <taxon>Bacteria</taxon>
        <taxon>Pseudomonadati</taxon>
        <taxon>Pseudomonadota</taxon>
        <taxon>Alphaproteobacteria</taxon>
        <taxon>Hyphomicrobiales</taxon>
        <taxon>Rhizobiaceae</taxon>
        <taxon>Rhizobium/Agrobacterium group</taxon>
        <taxon>Pseudorhizobium</taxon>
    </lineage>
</organism>
<dbReference type="EMBL" id="CABFWF030000007">
    <property type="protein sequence ID" value="CAD7029038.1"/>
    <property type="molecule type" value="Genomic_DNA"/>
</dbReference>
<feature type="binding site" evidence="18">
    <location>
        <begin position="105"/>
        <end position="107"/>
    </location>
    <ligand>
        <name>UDP-N-acetyl-alpha-D-glucosamine</name>
        <dbReference type="ChEBI" id="CHEBI:57705"/>
    </ligand>
</feature>
<feature type="binding site" evidence="18">
    <location>
        <begin position="371"/>
        <end position="372"/>
    </location>
    <ligand>
        <name>acetyl-CoA</name>
        <dbReference type="ChEBI" id="CHEBI:57288"/>
    </ligand>
</feature>
<reference evidence="20 21" key="1">
    <citation type="submission" date="2020-11" db="EMBL/GenBank/DDBJ databases">
        <authorList>
            <person name="Lassalle F."/>
        </authorList>
    </citation>
    <scope>NUCLEOTIDE SEQUENCE [LARGE SCALE GENOMIC DNA]</scope>
    <source>
        <strain evidence="20 21">JC140</strain>
    </source>
</reference>
<evidence type="ECO:0000256" key="8">
    <source>
        <dbReference type="ARBA" id="ARBA00022737"/>
    </source>
</evidence>
<evidence type="ECO:0000256" key="18">
    <source>
        <dbReference type="HAMAP-Rule" id="MF_01631"/>
    </source>
</evidence>
<evidence type="ECO:0000256" key="11">
    <source>
        <dbReference type="ARBA" id="ARBA00022984"/>
    </source>
</evidence>
<feature type="binding site" evidence="18">
    <location>
        <begin position="10"/>
        <end position="13"/>
    </location>
    <ligand>
        <name>UDP-N-acetyl-alpha-D-glucosamine</name>
        <dbReference type="ChEBI" id="CHEBI:57705"/>
    </ligand>
</feature>
<dbReference type="PROSITE" id="PS00101">
    <property type="entry name" value="HEXAPEP_TRANSFERASES"/>
    <property type="match status" value="1"/>
</dbReference>
<dbReference type="Gene3D" id="2.160.10.10">
    <property type="entry name" value="Hexapeptide repeat proteins"/>
    <property type="match status" value="1"/>
</dbReference>
<feature type="region of interest" description="Linker" evidence="18">
    <location>
        <begin position="232"/>
        <end position="252"/>
    </location>
</feature>
<feature type="active site" description="Proton acceptor" evidence="18">
    <location>
        <position position="348"/>
    </location>
</feature>
<dbReference type="CDD" id="cd02540">
    <property type="entry name" value="GT2_GlmU_N_bac"/>
    <property type="match status" value="1"/>
</dbReference>
<dbReference type="Proteomes" id="UP000606921">
    <property type="component" value="Unassembled WGS sequence"/>
</dbReference>
<dbReference type="InterPro" id="IPR050065">
    <property type="entry name" value="GlmU-like"/>
</dbReference>
<protein>
    <recommendedName>
        <fullName evidence="18">Bifunctional protein GlmU</fullName>
    </recommendedName>
    <domain>
        <recommendedName>
            <fullName evidence="18">UDP-N-acetylglucosamine pyrophosphorylase</fullName>
            <ecNumber evidence="18">2.7.7.23</ecNumber>
        </recommendedName>
        <alternativeName>
            <fullName evidence="18">N-acetylglucosamine-1-phosphate uridyltransferase</fullName>
        </alternativeName>
    </domain>
    <domain>
        <recommendedName>
            <fullName evidence="18">Glucosamine-1-phosphate N-acetyltransferase</fullName>
            <ecNumber evidence="18">2.3.1.157</ecNumber>
        </recommendedName>
    </domain>
</protein>
<feature type="binding site" evidence="18">
    <location>
        <position position="172"/>
    </location>
    <ligand>
        <name>UDP-N-acetyl-alpha-D-glucosamine</name>
        <dbReference type="ChEBI" id="CHEBI:57705"/>
    </ligand>
</feature>
<comment type="similarity">
    <text evidence="3 18">In the N-terminal section; belongs to the N-acetylglucosamine-1-phosphate uridyltransferase family.</text>
</comment>
<dbReference type="Pfam" id="PF12804">
    <property type="entry name" value="NTP_transf_3"/>
    <property type="match status" value="1"/>
</dbReference>
<sequence>MKRTCLAVILAAGDSTRMKSSMSKVLHPVAGLPMIGHVMRAVASAGIADVALVLGRDAEAVAKAAETDEVGLRTFTQTQRLGTGHAVLAAREAIAQGFDDVLVTYGDAPLVTAGPFSAAREELAKGADVAVIGFRTDRPTGYGRLLVEGGELIAIREEKDATDEERKITWCNSGIMAINGRKALELLDRIGNRNAKGEYYLTDLVEIVRAAGGRAVAVDAPEAEMAGCNNRAELAVLERLWQERRRHELMLGGVTMIAPETVFLAFDTEIGQDAVIEPNVVFGPGVTIEGGAVIHAFSHIEGAHVSTGATVGPFARLRPGTDLAPRAKVGNFCEVKKAEIGEGAKVNHLTYIGDAVVGAHANIGAGTITCNYDGLNKHVTKIGAHAFIGSNSSLVAPVAVGDAAYVGSGSVITEDVPADALALGRARQEIKPERAKVIRQRAKAFKAATKNG</sequence>
<feature type="binding site" evidence="18">
    <location>
        <position position="157"/>
    </location>
    <ligand>
        <name>UDP-N-acetyl-alpha-D-glucosamine</name>
        <dbReference type="ChEBI" id="CHEBI:57705"/>
    </ligand>
</feature>
<keyword evidence="4 18" id="KW-0963">Cytoplasm</keyword>
<dbReference type="InterPro" id="IPR025877">
    <property type="entry name" value="MobA-like_NTP_Trfase"/>
</dbReference>
<keyword evidence="9 18" id="KW-0460">Magnesium</keyword>
<evidence type="ECO:0000256" key="15">
    <source>
        <dbReference type="ARBA" id="ARBA00048247"/>
    </source>
</evidence>
<dbReference type="InterPro" id="IPR018357">
    <property type="entry name" value="Hexapep_transf_CS"/>
</dbReference>
<feature type="binding site" evidence="18">
    <location>
        <position position="229"/>
    </location>
    <ligand>
        <name>Mg(2+)</name>
        <dbReference type="ChEBI" id="CHEBI:18420"/>
    </ligand>
</feature>
<dbReference type="RefSeq" id="WP_142591913.1">
    <property type="nucleotide sequence ID" value="NZ_CABFWF030000007.1"/>
</dbReference>
<comment type="subcellular location">
    <subcellularLocation>
        <location evidence="1 18">Cytoplasm</location>
    </subcellularLocation>
</comment>
<evidence type="ECO:0000256" key="13">
    <source>
        <dbReference type="ARBA" id="ARBA00023315"/>
    </source>
</evidence>
<keyword evidence="8 18" id="KW-0677">Repeat</keyword>
<feature type="region of interest" description="N-acetyltransferase" evidence="18">
    <location>
        <begin position="253"/>
        <end position="452"/>
    </location>
</feature>
<evidence type="ECO:0000256" key="2">
    <source>
        <dbReference type="ARBA" id="ARBA00007707"/>
    </source>
</evidence>
<comment type="catalytic activity">
    <reaction evidence="15 18">
        <text>alpha-D-glucosamine 1-phosphate + acetyl-CoA = N-acetyl-alpha-D-glucosamine 1-phosphate + CoA + H(+)</text>
        <dbReference type="Rhea" id="RHEA:13725"/>
        <dbReference type="ChEBI" id="CHEBI:15378"/>
        <dbReference type="ChEBI" id="CHEBI:57287"/>
        <dbReference type="ChEBI" id="CHEBI:57288"/>
        <dbReference type="ChEBI" id="CHEBI:57776"/>
        <dbReference type="ChEBI" id="CHEBI:58516"/>
        <dbReference type="EC" id="2.3.1.157"/>
    </reaction>
</comment>
<evidence type="ECO:0000256" key="4">
    <source>
        <dbReference type="ARBA" id="ARBA00022490"/>
    </source>
</evidence>
<keyword evidence="21" id="KW-1185">Reference proteome</keyword>
<feature type="binding site" evidence="18">
    <location>
        <position position="365"/>
    </location>
    <ligand>
        <name>acetyl-CoA</name>
        <dbReference type="ChEBI" id="CHEBI:57288"/>
    </ligand>
</feature>
<evidence type="ECO:0000256" key="3">
    <source>
        <dbReference type="ARBA" id="ARBA00007947"/>
    </source>
</evidence>
<evidence type="ECO:0000256" key="9">
    <source>
        <dbReference type="ARBA" id="ARBA00022842"/>
    </source>
</evidence>
<dbReference type="InterPro" id="IPR038009">
    <property type="entry name" value="GlmU_C_LbH"/>
</dbReference>
<feature type="binding site" evidence="18">
    <location>
        <position position="229"/>
    </location>
    <ligand>
        <name>UDP-N-acetyl-alpha-D-glucosamine</name>
        <dbReference type="ChEBI" id="CHEBI:57705"/>
    </ligand>
</feature>
<feature type="binding site" evidence="18">
    <location>
        <position position="24"/>
    </location>
    <ligand>
        <name>UDP-N-acetyl-alpha-D-glucosamine</name>
        <dbReference type="ChEBI" id="CHEBI:57705"/>
    </ligand>
</feature>
<keyword evidence="7 18" id="KW-0479">Metal-binding</keyword>
<dbReference type="Pfam" id="PF00132">
    <property type="entry name" value="Hexapep"/>
    <property type="match status" value="2"/>
</dbReference>
<dbReference type="EC" id="2.3.1.157" evidence="18"/>
<feature type="binding site" evidence="18">
    <location>
        <begin position="82"/>
        <end position="83"/>
    </location>
    <ligand>
        <name>UDP-N-acetyl-alpha-D-glucosamine</name>
        <dbReference type="ChEBI" id="CHEBI:57705"/>
    </ligand>
</feature>
<comment type="similarity">
    <text evidence="2 18">In the C-terminal section; belongs to the transferase hexapeptide repeat family.</text>
</comment>
<feature type="binding site" evidence="18">
    <location>
        <position position="390"/>
    </location>
    <ligand>
        <name>acetyl-CoA</name>
        <dbReference type="ChEBI" id="CHEBI:57288"/>
    </ligand>
</feature>
<dbReference type="NCBIfam" id="NF010933">
    <property type="entry name" value="PRK14353.1"/>
    <property type="match status" value="1"/>
</dbReference>
<feature type="binding site" evidence="18">
    <location>
        <position position="336"/>
    </location>
    <ligand>
        <name>UDP-N-acetyl-alpha-D-glucosamine</name>
        <dbReference type="ChEBI" id="CHEBI:57705"/>
    </ligand>
</feature>
<keyword evidence="6 18" id="KW-0548">Nucleotidyltransferase</keyword>
<feature type="binding site" evidence="18">
    <location>
        <position position="425"/>
    </location>
    <ligand>
        <name>acetyl-CoA</name>
        <dbReference type="ChEBI" id="CHEBI:57288"/>
    </ligand>
</feature>
<evidence type="ECO:0000256" key="7">
    <source>
        <dbReference type="ARBA" id="ARBA00022723"/>
    </source>
</evidence>
<keyword evidence="10 18" id="KW-0133">Cell shape</keyword>
<feature type="binding site" evidence="18">
    <location>
        <position position="362"/>
    </location>
    <ligand>
        <name>UDP-N-acetyl-alpha-D-glucosamine</name>
        <dbReference type="ChEBI" id="CHEBI:57705"/>
    </ligand>
</feature>
<dbReference type="InterPro" id="IPR001451">
    <property type="entry name" value="Hexapep"/>
</dbReference>
<evidence type="ECO:0000313" key="21">
    <source>
        <dbReference type="Proteomes" id="UP000606921"/>
    </source>
</evidence>
<keyword evidence="13 18" id="KW-0012">Acyltransferase</keyword>
<evidence type="ECO:0000256" key="5">
    <source>
        <dbReference type="ARBA" id="ARBA00022679"/>
    </source>
</evidence>
<dbReference type="SUPFAM" id="SSF51161">
    <property type="entry name" value="Trimeric LpxA-like enzymes"/>
    <property type="match status" value="1"/>
</dbReference>
<feature type="binding site" evidence="18">
    <location>
        <position position="318"/>
    </location>
    <ligand>
        <name>UDP-N-acetyl-alpha-D-glucosamine</name>
        <dbReference type="ChEBI" id="CHEBI:57705"/>
    </ligand>
</feature>
<evidence type="ECO:0000313" key="20">
    <source>
        <dbReference type="EMBL" id="CAD7029038.1"/>
    </source>
</evidence>
<evidence type="ECO:0000256" key="1">
    <source>
        <dbReference type="ARBA" id="ARBA00004496"/>
    </source>
</evidence>
<comment type="catalytic activity">
    <reaction evidence="16 18">
        <text>N-acetyl-alpha-D-glucosamine 1-phosphate + UTP + H(+) = UDP-N-acetyl-alpha-D-glucosamine + diphosphate</text>
        <dbReference type="Rhea" id="RHEA:13509"/>
        <dbReference type="ChEBI" id="CHEBI:15378"/>
        <dbReference type="ChEBI" id="CHEBI:33019"/>
        <dbReference type="ChEBI" id="CHEBI:46398"/>
        <dbReference type="ChEBI" id="CHEBI:57705"/>
        <dbReference type="ChEBI" id="CHEBI:57776"/>
        <dbReference type="EC" id="2.7.7.23"/>
    </reaction>
</comment>
<dbReference type="InterPro" id="IPR029044">
    <property type="entry name" value="Nucleotide-diphossugar_trans"/>
</dbReference>
<feature type="binding site" evidence="18">
    <location>
        <position position="351"/>
    </location>
    <ligand>
        <name>UDP-N-acetyl-alpha-D-glucosamine</name>
        <dbReference type="ChEBI" id="CHEBI:57705"/>
    </ligand>
</feature>
<gene>
    <name evidence="18" type="primary">glmU</name>
    <name evidence="20" type="ORF">REJC140_02663</name>
</gene>
<keyword evidence="11 18" id="KW-0573">Peptidoglycan synthesis</keyword>
<feature type="binding site" evidence="18">
    <location>
        <position position="107"/>
    </location>
    <ligand>
        <name>Mg(2+)</name>
        <dbReference type="ChEBI" id="CHEBI:18420"/>
    </ligand>
</feature>
<feature type="domain" description="MobA-like NTP transferase" evidence="19">
    <location>
        <begin position="7"/>
        <end position="146"/>
    </location>
</feature>
<dbReference type="InterPro" id="IPR005882">
    <property type="entry name" value="Bifunctional_GlmU"/>
</dbReference>
<dbReference type="CDD" id="cd03353">
    <property type="entry name" value="LbH_GlmU_C"/>
    <property type="match status" value="1"/>
</dbReference>
<evidence type="ECO:0000256" key="10">
    <source>
        <dbReference type="ARBA" id="ARBA00022960"/>
    </source>
</evidence>
<comment type="function">
    <text evidence="17 18">Catalyzes the last two sequential reactions in the de novo biosynthetic pathway for UDP-N-acetylglucosamine (UDP-GlcNAc). The C-terminal domain catalyzes the transfer of acetyl group from acetyl coenzyme A to glucosamine-1-phosphate (GlcN-1-P) to produce N-acetylglucosamine-1-phosphate (GlcNAc-1-P), which is converted into UDP-GlcNAc by the transfer of uridine 5-monophosphate (from uridine 5-triphosphate), a reaction catalyzed by the N-terminal domain.</text>
</comment>
<dbReference type="NCBIfam" id="TIGR01173">
    <property type="entry name" value="glmU"/>
    <property type="match status" value="1"/>
</dbReference>